<dbReference type="EMBL" id="FMIC01000002">
    <property type="protein sequence ID" value="SCL74065.1"/>
    <property type="molecule type" value="Genomic_DNA"/>
</dbReference>
<dbReference type="AlphaFoldDB" id="A0A1C6W670"/>
<sequence length="48" mass="4921">MSSDPSPQTTPTDNESRLAFNEDWAATVLGLVLVGLVLVGAIPAGLVP</sequence>
<keyword evidence="1" id="KW-0472">Membrane</keyword>
<evidence type="ECO:0000313" key="2">
    <source>
        <dbReference type="EMBL" id="SCL74065.1"/>
    </source>
</evidence>
<dbReference type="Proteomes" id="UP001334804">
    <property type="component" value="Chromosome"/>
</dbReference>
<keyword evidence="1" id="KW-0812">Transmembrane</keyword>
<feature type="transmembrane region" description="Helical" evidence="1">
    <location>
        <begin position="24"/>
        <end position="47"/>
    </location>
</feature>
<gene>
    <name evidence="2" type="ORF">GA0070608_6387</name>
    <name evidence="3" type="ORF">OIE14_02930</name>
</gene>
<name>A0A1C6W670_9ACTN</name>
<organism evidence="2 4">
    <name type="scientific">Micromonospora peucetia</name>
    <dbReference type="NCBI Taxonomy" id="47871"/>
    <lineage>
        <taxon>Bacteria</taxon>
        <taxon>Bacillati</taxon>
        <taxon>Actinomycetota</taxon>
        <taxon>Actinomycetes</taxon>
        <taxon>Micromonosporales</taxon>
        <taxon>Micromonosporaceae</taxon>
        <taxon>Micromonospora</taxon>
    </lineage>
</organism>
<accession>A0A1C6W670</accession>
<evidence type="ECO:0000313" key="3">
    <source>
        <dbReference type="EMBL" id="WSA33048.1"/>
    </source>
</evidence>
<keyword evidence="1" id="KW-1133">Transmembrane helix</keyword>
<keyword evidence="5" id="KW-1185">Reference proteome</keyword>
<dbReference type="EMBL" id="CP109071">
    <property type="protein sequence ID" value="WSA33048.1"/>
    <property type="molecule type" value="Genomic_DNA"/>
</dbReference>
<dbReference type="Proteomes" id="UP000199343">
    <property type="component" value="Unassembled WGS sequence"/>
</dbReference>
<proteinExistence type="predicted"/>
<evidence type="ECO:0000313" key="4">
    <source>
        <dbReference type="Proteomes" id="UP000199343"/>
    </source>
</evidence>
<dbReference type="RefSeq" id="WP_176733908.1">
    <property type="nucleotide sequence ID" value="NZ_CP109071.1"/>
</dbReference>
<evidence type="ECO:0000256" key="1">
    <source>
        <dbReference type="SAM" id="Phobius"/>
    </source>
</evidence>
<dbReference type="STRING" id="47871.GA0070608_6387"/>
<evidence type="ECO:0000313" key="5">
    <source>
        <dbReference type="Proteomes" id="UP001334804"/>
    </source>
</evidence>
<protein>
    <submittedName>
        <fullName evidence="2">Uncharacterized protein</fullName>
    </submittedName>
</protein>
<reference evidence="3 5" key="2">
    <citation type="submission" date="2022-10" db="EMBL/GenBank/DDBJ databases">
        <title>The complete genomes of actinobacterial strains from the NBC collection.</title>
        <authorList>
            <person name="Joergensen T.S."/>
            <person name="Alvarez Arevalo M."/>
            <person name="Sterndorff E.B."/>
            <person name="Faurdal D."/>
            <person name="Vuksanovic O."/>
            <person name="Mourched A.-S."/>
            <person name="Charusanti P."/>
            <person name="Shaw S."/>
            <person name="Blin K."/>
            <person name="Weber T."/>
        </authorList>
    </citation>
    <scope>NUCLEOTIDE SEQUENCE [LARGE SCALE GENOMIC DNA]</scope>
    <source>
        <strain evidence="3 5">NBC 01809</strain>
    </source>
</reference>
<reference evidence="2 4" key="1">
    <citation type="submission" date="2016-06" db="EMBL/GenBank/DDBJ databases">
        <authorList>
            <person name="Kjaerup R.B."/>
            <person name="Dalgaard T.S."/>
            <person name="Juul-Madsen H.R."/>
        </authorList>
    </citation>
    <scope>NUCLEOTIDE SEQUENCE [LARGE SCALE GENOMIC DNA]</scope>
    <source>
        <strain evidence="2 4">DSM 43363</strain>
    </source>
</reference>